<keyword evidence="3" id="KW-1185">Reference proteome</keyword>
<gene>
    <name evidence="2" type="ORF">NC653_041049</name>
</gene>
<dbReference type="AlphaFoldDB" id="A0AAD6PNQ8"/>
<name>A0AAD6PNQ8_9ROSI</name>
<evidence type="ECO:0000313" key="3">
    <source>
        <dbReference type="Proteomes" id="UP001164929"/>
    </source>
</evidence>
<protein>
    <submittedName>
        <fullName evidence="2">Uncharacterized protein</fullName>
    </submittedName>
</protein>
<evidence type="ECO:0000256" key="1">
    <source>
        <dbReference type="SAM" id="MobiDB-lite"/>
    </source>
</evidence>
<evidence type="ECO:0000313" key="2">
    <source>
        <dbReference type="EMBL" id="KAJ6951777.1"/>
    </source>
</evidence>
<dbReference type="EMBL" id="JAQIZT010000019">
    <property type="protein sequence ID" value="KAJ6951777.1"/>
    <property type="molecule type" value="Genomic_DNA"/>
</dbReference>
<proteinExistence type="predicted"/>
<sequence>MRGLELARSRPLIPEKYHIVGCSSQMSLPELQTDKVGYTTVLLVFAVLAKEQKVRALSNLKMMHSLLEAPLAALTHLLLMLLKALSRAQRQGDILLAETHQQLASSPPPAVPIRAAPSPGPPG</sequence>
<feature type="region of interest" description="Disordered" evidence="1">
    <location>
        <begin position="101"/>
        <end position="123"/>
    </location>
</feature>
<accession>A0AAD6PNQ8</accession>
<reference evidence="2" key="1">
    <citation type="journal article" date="2023" name="Mol. Ecol. Resour.">
        <title>Chromosome-level genome assembly of a triploid poplar Populus alba 'Berolinensis'.</title>
        <authorList>
            <person name="Chen S."/>
            <person name="Yu Y."/>
            <person name="Wang X."/>
            <person name="Wang S."/>
            <person name="Zhang T."/>
            <person name="Zhou Y."/>
            <person name="He R."/>
            <person name="Meng N."/>
            <person name="Wang Y."/>
            <person name="Liu W."/>
            <person name="Liu Z."/>
            <person name="Liu J."/>
            <person name="Guo Q."/>
            <person name="Huang H."/>
            <person name="Sederoff R.R."/>
            <person name="Wang G."/>
            <person name="Qu G."/>
            <person name="Chen S."/>
        </authorList>
    </citation>
    <scope>NUCLEOTIDE SEQUENCE</scope>
    <source>
        <strain evidence="2">SC-2020</strain>
    </source>
</reference>
<comment type="caution">
    <text evidence="2">The sequence shown here is derived from an EMBL/GenBank/DDBJ whole genome shotgun (WGS) entry which is preliminary data.</text>
</comment>
<organism evidence="2 3">
    <name type="scientific">Populus alba x Populus x berolinensis</name>
    <dbReference type="NCBI Taxonomy" id="444605"/>
    <lineage>
        <taxon>Eukaryota</taxon>
        <taxon>Viridiplantae</taxon>
        <taxon>Streptophyta</taxon>
        <taxon>Embryophyta</taxon>
        <taxon>Tracheophyta</taxon>
        <taxon>Spermatophyta</taxon>
        <taxon>Magnoliopsida</taxon>
        <taxon>eudicotyledons</taxon>
        <taxon>Gunneridae</taxon>
        <taxon>Pentapetalae</taxon>
        <taxon>rosids</taxon>
        <taxon>fabids</taxon>
        <taxon>Malpighiales</taxon>
        <taxon>Salicaceae</taxon>
        <taxon>Saliceae</taxon>
        <taxon>Populus</taxon>
    </lineage>
</organism>
<dbReference type="Proteomes" id="UP001164929">
    <property type="component" value="Chromosome 19"/>
</dbReference>